<sequence length="114" mass="13633">MNGETKNFSQLNEQAKQVAVKNFTTFYVHLYRTNNLEIISDKVDNTILWDIDRRLYSDKFELTDEIIEDSYNFSYKEYEKVLVHLGQKYFDNGNPELNWNEWYQKQYNAVGAGL</sequence>
<proteinExistence type="predicted"/>
<dbReference type="RefSeq" id="WP_220728928.1">
    <property type="nucleotide sequence ID" value="NZ_BPLM01000026.1"/>
</dbReference>
<protein>
    <submittedName>
        <fullName evidence="1">Uncharacterized protein</fullName>
    </submittedName>
</protein>
<accession>A0ABT0I0M7</accession>
<dbReference type="Proteomes" id="UP001522905">
    <property type="component" value="Unassembled WGS sequence"/>
</dbReference>
<evidence type="ECO:0000313" key="2">
    <source>
        <dbReference type="Proteomes" id="UP001522905"/>
    </source>
</evidence>
<gene>
    <name evidence="1" type="ORF">LNP07_02500</name>
</gene>
<reference evidence="1 2" key="1">
    <citation type="submission" date="2021-11" db="EMBL/GenBank/DDBJ databases">
        <title>Comparative genomics of bee honey and flower isolates.</title>
        <authorList>
            <person name="Bechtner J.D."/>
            <person name="Gallus M.K."/>
            <person name="Ehrmann M."/>
        </authorList>
    </citation>
    <scope>NUCLEOTIDE SEQUENCE [LARGE SCALE GENOMIC DNA]</scope>
    <source>
        <strain evidence="1 2">M161</strain>
    </source>
</reference>
<name>A0ABT0I0M7_9LACO</name>
<keyword evidence="2" id="KW-1185">Reference proteome</keyword>
<dbReference type="EMBL" id="JAJIAO010000002">
    <property type="protein sequence ID" value="MCK8624377.1"/>
    <property type="molecule type" value="Genomic_DNA"/>
</dbReference>
<evidence type="ECO:0000313" key="1">
    <source>
        <dbReference type="EMBL" id="MCK8624377.1"/>
    </source>
</evidence>
<organism evidence="1 2">
    <name type="scientific">Apilactobacillus xinyiensis</name>
    <dbReference type="NCBI Taxonomy" id="2841032"/>
    <lineage>
        <taxon>Bacteria</taxon>
        <taxon>Bacillati</taxon>
        <taxon>Bacillota</taxon>
        <taxon>Bacilli</taxon>
        <taxon>Lactobacillales</taxon>
        <taxon>Lactobacillaceae</taxon>
        <taxon>Apilactobacillus</taxon>
    </lineage>
</organism>
<comment type="caution">
    <text evidence="1">The sequence shown here is derived from an EMBL/GenBank/DDBJ whole genome shotgun (WGS) entry which is preliminary data.</text>
</comment>